<dbReference type="Gene3D" id="3.40.50.410">
    <property type="entry name" value="von Willebrand factor, type A domain"/>
    <property type="match status" value="1"/>
</dbReference>
<dbReference type="InterPro" id="IPR013642">
    <property type="entry name" value="CLCA_N"/>
</dbReference>
<dbReference type="PANTHER" id="PTHR10579">
    <property type="entry name" value="CALCIUM-ACTIVATED CHLORIDE CHANNEL REGULATOR"/>
    <property type="match status" value="1"/>
</dbReference>
<name>A0A8J9Z9T3_BRALA</name>
<gene>
    <name evidence="6" type="primary">CLCA2</name>
    <name evidence="6" type="ORF">BLAG_LOCUS10744</name>
</gene>
<feature type="chain" id="PRO_5035459732" evidence="4">
    <location>
        <begin position="29"/>
        <end position="1242"/>
    </location>
</feature>
<evidence type="ECO:0000256" key="4">
    <source>
        <dbReference type="SAM" id="SignalP"/>
    </source>
</evidence>
<proteinExistence type="predicted"/>
<feature type="coiled-coil region" evidence="1">
    <location>
        <begin position="1079"/>
        <end position="1117"/>
    </location>
</feature>
<dbReference type="AlphaFoldDB" id="A0A8J9Z9T3"/>
<keyword evidence="3" id="KW-1133">Transmembrane helix</keyword>
<dbReference type="SMART" id="SM00327">
    <property type="entry name" value="VWA"/>
    <property type="match status" value="1"/>
</dbReference>
<dbReference type="SUPFAM" id="SSF53300">
    <property type="entry name" value="vWA-like"/>
    <property type="match status" value="1"/>
</dbReference>
<dbReference type="InterPro" id="IPR002035">
    <property type="entry name" value="VWF_A"/>
</dbReference>
<dbReference type="EMBL" id="OV696702">
    <property type="protein sequence ID" value="CAH1249740.1"/>
    <property type="molecule type" value="Genomic_DNA"/>
</dbReference>
<dbReference type="Pfam" id="PF00092">
    <property type="entry name" value="VWA"/>
    <property type="match status" value="1"/>
</dbReference>
<dbReference type="InterPro" id="IPR051266">
    <property type="entry name" value="CLCR"/>
</dbReference>
<dbReference type="InterPro" id="IPR036465">
    <property type="entry name" value="vWFA_dom_sf"/>
</dbReference>
<evidence type="ECO:0000256" key="1">
    <source>
        <dbReference type="SAM" id="Coils"/>
    </source>
</evidence>
<feature type="signal peptide" evidence="4">
    <location>
        <begin position="1"/>
        <end position="28"/>
    </location>
</feature>
<evidence type="ECO:0000259" key="5">
    <source>
        <dbReference type="PROSITE" id="PS50234"/>
    </source>
</evidence>
<feature type="domain" description="VWFA" evidence="5">
    <location>
        <begin position="352"/>
        <end position="529"/>
    </location>
</feature>
<keyword evidence="3" id="KW-0812">Transmembrane</keyword>
<protein>
    <submittedName>
        <fullName evidence="6">CLCA2 protein</fullName>
    </submittedName>
</protein>
<feature type="region of interest" description="Disordered" evidence="2">
    <location>
        <begin position="952"/>
        <end position="980"/>
    </location>
</feature>
<keyword evidence="3" id="KW-0472">Membrane</keyword>
<feature type="region of interest" description="Disordered" evidence="2">
    <location>
        <begin position="896"/>
        <end position="930"/>
    </location>
</feature>
<dbReference type="Proteomes" id="UP000838412">
    <property type="component" value="Chromosome 17"/>
</dbReference>
<reference evidence="6" key="1">
    <citation type="submission" date="2022-01" db="EMBL/GenBank/DDBJ databases">
        <authorList>
            <person name="Braso-Vives M."/>
        </authorList>
    </citation>
    <scope>NUCLEOTIDE SEQUENCE</scope>
</reference>
<feature type="compositionally biased region" description="Basic and acidic residues" evidence="2">
    <location>
        <begin position="954"/>
        <end position="980"/>
    </location>
</feature>
<dbReference type="Pfam" id="PF08434">
    <property type="entry name" value="CLCA"/>
    <property type="match status" value="2"/>
</dbReference>
<dbReference type="PROSITE" id="PS50234">
    <property type="entry name" value="VWFA"/>
    <property type="match status" value="1"/>
</dbReference>
<accession>A0A8J9Z9T3</accession>
<evidence type="ECO:0000256" key="2">
    <source>
        <dbReference type="SAM" id="MobiDB-lite"/>
    </source>
</evidence>
<evidence type="ECO:0000313" key="6">
    <source>
        <dbReference type="EMBL" id="CAH1249740.1"/>
    </source>
</evidence>
<evidence type="ECO:0000313" key="7">
    <source>
        <dbReference type="Proteomes" id="UP000838412"/>
    </source>
</evidence>
<keyword evidence="1" id="KW-0175">Coiled coil</keyword>
<dbReference type="NCBIfam" id="NF041940">
    <property type="entry name" value="choice_anch_X"/>
    <property type="match status" value="1"/>
</dbReference>
<sequence length="1242" mass="134301">MPAAAKKTAILGQLVSCLFLCCFHVSGAARLQNNAYQDVVVAIADSVPEDGALLSSLRVKFKEASSQLFAATGGRAYFGTVKMLIPRTWAYYGSYQLAQGRAYFGTVKMLIPRTWAYYGSYQLAISLLVILSQDVTYTSRAYFGTVKLLIPRTWAYYGSYQLAQGERFGRAEIRVGPAVGGLGSFTRTTARANSSCGTTGDFMYLATNMMTSDSIVEEWGRYRWGVDGDWALGSSVGSAPTAEAVGVPTTVAVEVTDTPTPPPQSSTLADSANATGLTGFTESTTVETEVYPEPEPTHAVTSQAGSEGACSGQAAWDTILATEDFTNGQNTPQVMNIPDPTFEFLYQTELNKEVLVLDTSGSMGKNLLFNLRQALTSHIYNLPLGSSLGIVTFNSEATVNAPLTMIGNETTRDDLVGALPRVTGGKTSIGSGLQEALGLLGNDVGRIILISDGQEDELPHISDVLPVLRTAGHTVHTVAIGAKRDYGQEDELPHISDVLPALRTAGHTVHTVAIGADGDPMLEELSRDTGGTSFYHTRWSTNFPGILRTIEAQDTTRVPLKTAFLAFVSPDQPGHECVYVDPGTGNDTLLEFIFACHMQPEDAVFLYSDSESSVGWRMEEGSVTTLSDVKTVRITMPGHVTETRFCFDVEPDMSSYPDPPCGWGTKVSVTSGQSDLAVPPVSVNGAFSKTSADLASGESVVLYALVEKDYACVLGAVVTAVVTRPHGKDAEVMLMDDGQGVDAVENDGIYSATFERFLGNGRYNVMLKVHGSSVLAQVDTSCVAGVSGGSDISVSDSQFTSDFDRVVAVGSFQVSGYDGPLEEAEPTTSSEPEPEPVAVIAMGAGVGTAALVALLIILGLVFLKKKGKHAQTAPSPQPIPIDDSFSIEDEEEMGISNGTGEKQEVVEEEEEDVGPPVEEVVHKRTPTPPAPPVAVAAVAMPTVEEPVIDPAVLEEQRRQEEERRRREAERKRQEMEKAKRIQMEDQLLKDVRRALRSGKRKEVGAAEEQYKAGGMYDDANISPEIAKLREIWNITDGLKVAVAGRRIKEVEPAVEIARAACENMTSSGRITLPADITNKAEKEKVKQEVADRKQKALEELQLQAEEGEKVLKTLKHLEKLRHEVLEMKQSTVAEIRNYGHPPPQVHTVMISTYLMLGTPENQTQNWQAVQALMGKTGKLGIKRMVAECDPDMIPREKAERAAKLLSEFDLAQVRDVSAGAATFYVWCEGMIEEARTRPVTEE</sequence>
<organism evidence="6 7">
    <name type="scientific">Branchiostoma lanceolatum</name>
    <name type="common">Common lancelet</name>
    <name type="synonym">Amphioxus lanceolatum</name>
    <dbReference type="NCBI Taxonomy" id="7740"/>
    <lineage>
        <taxon>Eukaryota</taxon>
        <taxon>Metazoa</taxon>
        <taxon>Chordata</taxon>
        <taxon>Cephalochordata</taxon>
        <taxon>Leptocardii</taxon>
        <taxon>Amphioxiformes</taxon>
        <taxon>Branchiostomatidae</taxon>
        <taxon>Branchiostoma</taxon>
    </lineage>
</organism>
<feature type="transmembrane region" description="Helical" evidence="3">
    <location>
        <begin position="837"/>
        <end position="863"/>
    </location>
</feature>
<dbReference type="Gene3D" id="1.20.920.20">
    <property type="match status" value="1"/>
</dbReference>
<dbReference type="PANTHER" id="PTHR10579:SF172">
    <property type="entry name" value="CALCIUM-ACTIVATED CHLORIDE CHANNEL REGULATOR 4 PRECURSOR-RELATED"/>
    <property type="match status" value="1"/>
</dbReference>
<evidence type="ECO:0000256" key="3">
    <source>
        <dbReference type="SAM" id="Phobius"/>
    </source>
</evidence>
<keyword evidence="4" id="KW-0732">Signal</keyword>
<dbReference type="CDD" id="cd00198">
    <property type="entry name" value="vWFA"/>
    <property type="match status" value="1"/>
</dbReference>
<dbReference type="OrthoDB" id="687730at2759"/>
<keyword evidence="7" id="KW-1185">Reference proteome</keyword>